<feature type="transmembrane region" description="Helical" evidence="6">
    <location>
        <begin position="86"/>
        <end position="111"/>
    </location>
</feature>
<comment type="catalytic activity">
    <reaction evidence="5">
        <text>Co-precorrin-5B + S-adenosyl-L-methionine = Co-precorrin-6A + S-adenosyl-L-homocysteine</text>
        <dbReference type="Rhea" id="RHEA:26285"/>
        <dbReference type="ChEBI" id="CHEBI:57856"/>
        <dbReference type="ChEBI" id="CHEBI:59789"/>
        <dbReference type="ChEBI" id="CHEBI:60063"/>
        <dbReference type="ChEBI" id="CHEBI:60064"/>
        <dbReference type="EC" id="2.1.1.195"/>
    </reaction>
</comment>
<proteinExistence type="inferred from homology"/>
<gene>
    <name evidence="5 8" type="primary">cbiD</name>
    <name evidence="8" type="ORF">CDO51_11125</name>
</gene>
<accession>A0A226BVB0</accession>
<evidence type="ECO:0000256" key="2">
    <source>
        <dbReference type="ARBA" id="ARBA00022603"/>
    </source>
</evidence>
<feature type="transmembrane region" description="Helical" evidence="6">
    <location>
        <begin position="12"/>
        <end position="35"/>
    </location>
</feature>
<dbReference type="InterPro" id="IPR032816">
    <property type="entry name" value="VTT_dom"/>
</dbReference>
<feature type="transmembrane region" description="Helical" evidence="6">
    <location>
        <begin position="55"/>
        <end position="74"/>
    </location>
</feature>
<evidence type="ECO:0000256" key="5">
    <source>
        <dbReference type="HAMAP-Rule" id="MF_00787"/>
    </source>
</evidence>
<dbReference type="PANTHER" id="PTHR35863:SF1">
    <property type="entry name" value="COBALT-PRECORRIN-5B C(1)-METHYLTRANSFERASE"/>
    <property type="match status" value="1"/>
</dbReference>
<dbReference type="RefSeq" id="WP_089024326.1">
    <property type="nucleotide sequence ID" value="NZ_NIQC01000031.1"/>
</dbReference>
<comment type="pathway">
    <text evidence="5">Cofactor biosynthesis; adenosylcobalamin biosynthesis; cob(II)yrinate a,c-diamide from sirohydrochlorin (anaerobic route): step 6/10.</text>
</comment>
<keyword evidence="6" id="KW-0472">Membrane</keyword>
<keyword evidence="4 5" id="KW-0949">S-adenosyl-L-methionine</keyword>
<dbReference type="InterPro" id="IPR036074">
    <property type="entry name" value="CbiD_sf"/>
</dbReference>
<comment type="similarity">
    <text evidence="5">Belongs to the CbiD family.</text>
</comment>
<protein>
    <recommendedName>
        <fullName evidence="5">Cobalt-precorrin-5B C(1)-methyltransferase</fullName>
        <ecNumber evidence="5">2.1.1.195</ecNumber>
    </recommendedName>
    <alternativeName>
        <fullName evidence="5">Cobalt-precorrin-6A synthase</fullName>
    </alternativeName>
</protein>
<dbReference type="Proteomes" id="UP000214588">
    <property type="component" value="Unassembled WGS sequence"/>
</dbReference>
<feature type="transmembrane region" description="Helical" evidence="6">
    <location>
        <begin position="207"/>
        <end position="225"/>
    </location>
</feature>
<feature type="transmembrane region" description="Helical" evidence="6">
    <location>
        <begin position="142"/>
        <end position="163"/>
    </location>
</feature>
<feature type="domain" description="VTT" evidence="7">
    <location>
        <begin position="75"/>
        <end position="191"/>
    </location>
</feature>
<dbReference type="EC" id="2.1.1.195" evidence="5"/>
<keyword evidence="6" id="KW-0812">Transmembrane</keyword>
<dbReference type="OrthoDB" id="6439987at2"/>
<evidence type="ECO:0000313" key="9">
    <source>
        <dbReference type="Proteomes" id="UP000214588"/>
    </source>
</evidence>
<evidence type="ECO:0000256" key="4">
    <source>
        <dbReference type="ARBA" id="ARBA00022691"/>
    </source>
</evidence>
<keyword evidence="9" id="KW-1185">Reference proteome</keyword>
<dbReference type="HAMAP" id="MF_00787">
    <property type="entry name" value="CbiD"/>
    <property type="match status" value="1"/>
</dbReference>
<evidence type="ECO:0000256" key="3">
    <source>
        <dbReference type="ARBA" id="ARBA00022679"/>
    </source>
</evidence>
<name>A0A226BVB0_9FIRM</name>
<keyword evidence="1 5" id="KW-0169">Cobalamin biosynthesis</keyword>
<keyword evidence="6" id="KW-1133">Transmembrane helix</keyword>
<organism evidence="8 9">
    <name type="scientific">Natranaerobius trueperi</name>
    <dbReference type="NCBI Taxonomy" id="759412"/>
    <lineage>
        <taxon>Bacteria</taxon>
        <taxon>Bacillati</taxon>
        <taxon>Bacillota</taxon>
        <taxon>Clostridia</taxon>
        <taxon>Natranaerobiales</taxon>
        <taxon>Natranaerobiaceae</taxon>
        <taxon>Natranaerobius</taxon>
    </lineage>
</organism>
<dbReference type="InterPro" id="IPR002748">
    <property type="entry name" value="CbiD"/>
</dbReference>
<dbReference type="GO" id="GO:0043780">
    <property type="term" value="F:cobalt-precorrin-5B C1-methyltransferase activity"/>
    <property type="evidence" value="ECO:0007669"/>
    <property type="project" value="RHEA"/>
</dbReference>
<evidence type="ECO:0000259" key="7">
    <source>
        <dbReference type="Pfam" id="PF09335"/>
    </source>
</evidence>
<dbReference type="AlphaFoldDB" id="A0A226BVB0"/>
<keyword evidence="2 5" id="KW-0489">Methyltransferase</keyword>
<reference evidence="8 9" key="1">
    <citation type="submission" date="2017-06" db="EMBL/GenBank/DDBJ databases">
        <title>Draft Genome Sequence of Natranaerobius trueperi halophilic, alkalithermophilic bacteria from soda lakes.</title>
        <authorList>
            <person name="Zhao B."/>
        </authorList>
    </citation>
    <scope>NUCLEOTIDE SEQUENCE [LARGE SCALE GENOMIC DNA]</scope>
    <source>
        <strain evidence="8 9">DSM 18760</strain>
    </source>
</reference>
<comment type="caution">
    <text evidence="8">The sequence shown here is derived from an EMBL/GenBank/DDBJ whole genome shotgun (WGS) entry which is preliminary data.</text>
</comment>
<dbReference type="NCBIfam" id="TIGR00312">
    <property type="entry name" value="cbiD"/>
    <property type="match status" value="1"/>
</dbReference>
<evidence type="ECO:0000313" key="8">
    <source>
        <dbReference type="EMBL" id="OWZ82978.1"/>
    </source>
</evidence>
<dbReference type="GO" id="GO:0019251">
    <property type="term" value="P:anaerobic cobalamin biosynthetic process"/>
    <property type="evidence" value="ECO:0007669"/>
    <property type="project" value="UniProtKB-UniRule"/>
</dbReference>
<dbReference type="UniPathway" id="UPA00148">
    <property type="reaction ID" value="UER00227"/>
</dbReference>
<dbReference type="Gene3D" id="3.30.2110.10">
    <property type="entry name" value="CbiD-like"/>
    <property type="match status" value="1"/>
</dbReference>
<dbReference type="Pfam" id="PF09335">
    <property type="entry name" value="VTT_dom"/>
    <property type="match status" value="1"/>
</dbReference>
<dbReference type="SUPFAM" id="SSF111342">
    <property type="entry name" value="CbiD-like"/>
    <property type="match status" value="1"/>
</dbReference>
<dbReference type="EMBL" id="NIQC01000031">
    <property type="protein sequence ID" value="OWZ82978.1"/>
    <property type="molecule type" value="Genomic_DNA"/>
</dbReference>
<feature type="transmembrane region" description="Helical" evidence="6">
    <location>
        <begin position="170"/>
        <end position="187"/>
    </location>
</feature>
<dbReference type="PANTHER" id="PTHR35863">
    <property type="entry name" value="COBALT-PRECORRIN-5B C(1)-METHYLTRANSFERASE"/>
    <property type="match status" value="1"/>
</dbReference>
<evidence type="ECO:0000256" key="6">
    <source>
        <dbReference type="SAM" id="Phobius"/>
    </source>
</evidence>
<keyword evidence="3 5" id="KW-0808">Transferase</keyword>
<comment type="function">
    <text evidence="5">Catalyzes the methylation of C-1 in cobalt-precorrin-5B to form cobalt-precorrin-6A.</text>
</comment>
<dbReference type="Pfam" id="PF01888">
    <property type="entry name" value="CbiD"/>
    <property type="match status" value="1"/>
</dbReference>
<sequence length="622" mass="69469">MKKIQFDFKKKSIAQLLFYLLVIVTICFSLFFNSIDLSWFQNNLHILRSYVNNNFVSSVLIFFFFRMFFAVVSIPGSGVLTIVAGAIFDFLIAAVLVTLSVSFGVLIVFLLSRYAFRDFLKEQFSDKFYFIDHISKNHGKSLLFLVRVTEVLPSFIINSFFAFTPIKASTYYWVSLFGLLPGILIFTNAGHQITEIQELSDLMTPNIMVSLGLIGVIPIMCSIFYKSLCKKYIRYNNKSVENEENELRKGFTTGSCATAAAKAALLAKKYGQYPEKVTILSPSGYELVIPIAGYGIREDHKNCAFVRKDGGDDCDSTHGILIGAYIKHVNSDVIKIRGGEGVGKVTKPGLPVDIGEKAINPVPKKMIRENTRDILSNGEGVEITIIVPEGKKIAKKTLNSKLGIINGISILGTTGIVEPMSEKALKDSLLLQLDQMQSMNLKTIVLVPGRMGEKNAHSFGIPKENIVITGNYIGLMLEKAAKRGFKRIFIMGHTGKIAKLSAGIFNTHSKVADARREIFVAHASLAGFSKASINRIWNAVTTEECVKIIENYDRLNKTHKSRTLFCNIANEAENRVQNHLKDNKVKRLGVAFTNRDGELIGFSTNSFEICYKEGWRMWEKLS</sequence>
<evidence type="ECO:0000256" key="1">
    <source>
        <dbReference type="ARBA" id="ARBA00022573"/>
    </source>
</evidence>
<dbReference type="GO" id="GO:0032259">
    <property type="term" value="P:methylation"/>
    <property type="evidence" value="ECO:0007669"/>
    <property type="project" value="UniProtKB-KW"/>
</dbReference>